<gene>
    <name evidence="1" type="ordered locus">Clole_0821</name>
</gene>
<dbReference type="Proteomes" id="UP000008467">
    <property type="component" value="Chromosome"/>
</dbReference>
<proteinExistence type="predicted"/>
<name>F2JPK6_CELLD</name>
<reference evidence="1 2" key="1">
    <citation type="journal article" date="2011" name="J. Bacteriol.">
        <title>Complete genome sequence of the cellulose-degrading bacterium Cellulosilyticum lentocellum.</title>
        <authorList>
            <consortium name="US DOE Joint Genome Institute"/>
            <person name="Miller D.A."/>
            <person name="Suen G."/>
            <person name="Bruce D."/>
            <person name="Copeland A."/>
            <person name="Cheng J.F."/>
            <person name="Detter C."/>
            <person name="Goodwin L.A."/>
            <person name="Han C.S."/>
            <person name="Hauser L.J."/>
            <person name="Land M.L."/>
            <person name="Lapidus A."/>
            <person name="Lucas S."/>
            <person name="Meincke L."/>
            <person name="Pitluck S."/>
            <person name="Tapia R."/>
            <person name="Teshima H."/>
            <person name="Woyke T."/>
            <person name="Fox B.G."/>
            <person name="Angert E.R."/>
            <person name="Currie C.R."/>
        </authorList>
    </citation>
    <scope>NUCLEOTIDE SEQUENCE [LARGE SCALE GENOMIC DNA]</scope>
    <source>
        <strain evidence="2">ATCC 49066 / DSM 5427 / NCIMB 11756 / RHM5</strain>
    </source>
</reference>
<dbReference type="AlphaFoldDB" id="F2JPK6"/>
<keyword evidence="2" id="KW-1185">Reference proteome</keyword>
<dbReference type="KEGG" id="cle:Clole_0821"/>
<sequence length="446" mass="47687">MGVLDGKIFNSTVFEAYKERTPHLRRNELLKSGALVNDDKAKAAMSAQTGTNYSTEHIKGSIEKGTQNYDGGTDITSQRSKTLAQGKVVVGRADAWTEEDFTYDITSGEDFMQNIAEQVGEYWDDVDQDTLISILKGIFNMTGTENVKFVTNHTYDITAEATNNTCDATTLNSATQKAMGDKRKEFAVAIMHSVVVKNLENMKVLDYLKYTDKDGIERSLTIGTLNGRLVLEDDGMPIMKYATTKGAYKIAVGTAGATGEKLGIKFMGKEFEYTVAAADDTATKQATAIAAILNADADITATSTTTNVTISATNALTDVATATPELTIASGATLVATASETTATVTVDAYVSYALGKGAIKYADCGVKVPSEVYRDPSTNGGEDTLYSRQRKMFAPKGISFTNSAIVSPTDAQLENGANWSLAASTDGTVVFPHKAIPIARVISRG</sequence>
<evidence type="ECO:0000313" key="2">
    <source>
        <dbReference type="Proteomes" id="UP000008467"/>
    </source>
</evidence>
<protein>
    <recommendedName>
        <fullName evidence="3">Phage coat protein</fullName>
    </recommendedName>
</protein>
<dbReference type="HOGENOM" id="CLU_066432_0_0_9"/>
<accession>F2JPK6</accession>
<evidence type="ECO:0008006" key="3">
    <source>
        <dbReference type="Google" id="ProtNLM"/>
    </source>
</evidence>
<dbReference type="STRING" id="642492.Clole_0821"/>
<dbReference type="RefSeq" id="WP_013655855.1">
    <property type="nucleotide sequence ID" value="NC_015275.1"/>
</dbReference>
<dbReference type="eggNOG" id="COG1106">
    <property type="taxonomic scope" value="Bacteria"/>
</dbReference>
<dbReference type="EMBL" id="CP002582">
    <property type="protein sequence ID" value="ADZ82554.1"/>
    <property type="molecule type" value="Genomic_DNA"/>
</dbReference>
<evidence type="ECO:0000313" key="1">
    <source>
        <dbReference type="EMBL" id="ADZ82554.1"/>
    </source>
</evidence>
<organism evidence="1 2">
    <name type="scientific">Cellulosilyticum lentocellum (strain ATCC 49066 / DSM 5427 / NCIMB 11756 / RHM5)</name>
    <name type="common">Clostridium lentocellum</name>
    <dbReference type="NCBI Taxonomy" id="642492"/>
    <lineage>
        <taxon>Bacteria</taxon>
        <taxon>Bacillati</taxon>
        <taxon>Bacillota</taxon>
        <taxon>Clostridia</taxon>
        <taxon>Lachnospirales</taxon>
        <taxon>Cellulosilyticaceae</taxon>
        <taxon>Cellulosilyticum</taxon>
    </lineage>
</organism>